<comment type="caution">
    <text evidence="1">The sequence shown here is derived from an EMBL/GenBank/DDBJ whole genome shotgun (WGS) entry which is preliminary data.</text>
</comment>
<evidence type="ECO:0000313" key="1">
    <source>
        <dbReference type="EMBL" id="KAL0320060.1"/>
    </source>
</evidence>
<name>A0AAW2LLN3_SESRA</name>
<dbReference type="AlphaFoldDB" id="A0AAW2LLN3"/>
<sequence length="60" mass="6011">METPDNLPNKQKAGEALAAATTQALQVVPGAPLTPLFGAAAVASPRSENSAADAPRIVIT</sequence>
<reference evidence="1" key="1">
    <citation type="submission" date="2020-06" db="EMBL/GenBank/DDBJ databases">
        <authorList>
            <person name="Li T."/>
            <person name="Hu X."/>
            <person name="Zhang T."/>
            <person name="Song X."/>
            <person name="Zhang H."/>
            <person name="Dai N."/>
            <person name="Sheng W."/>
            <person name="Hou X."/>
            <person name="Wei L."/>
        </authorList>
    </citation>
    <scope>NUCLEOTIDE SEQUENCE</scope>
    <source>
        <strain evidence="1">G02</strain>
        <tissue evidence="1">Leaf</tissue>
    </source>
</reference>
<organism evidence="1">
    <name type="scientific">Sesamum radiatum</name>
    <name type="common">Black benniseed</name>
    <dbReference type="NCBI Taxonomy" id="300843"/>
    <lineage>
        <taxon>Eukaryota</taxon>
        <taxon>Viridiplantae</taxon>
        <taxon>Streptophyta</taxon>
        <taxon>Embryophyta</taxon>
        <taxon>Tracheophyta</taxon>
        <taxon>Spermatophyta</taxon>
        <taxon>Magnoliopsida</taxon>
        <taxon>eudicotyledons</taxon>
        <taxon>Gunneridae</taxon>
        <taxon>Pentapetalae</taxon>
        <taxon>asterids</taxon>
        <taxon>lamiids</taxon>
        <taxon>Lamiales</taxon>
        <taxon>Pedaliaceae</taxon>
        <taxon>Sesamum</taxon>
    </lineage>
</organism>
<protein>
    <submittedName>
        <fullName evidence="1">Uncharacterized protein</fullName>
    </submittedName>
</protein>
<dbReference type="EMBL" id="JACGWJ010000024">
    <property type="protein sequence ID" value="KAL0320060.1"/>
    <property type="molecule type" value="Genomic_DNA"/>
</dbReference>
<accession>A0AAW2LLN3</accession>
<gene>
    <name evidence="1" type="ORF">Sradi_5267500</name>
</gene>
<proteinExistence type="predicted"/>
<reference evidence="1" key="2">
    <citation type="journal article" date="2024" name="Plant">
        <title>Genomic evolution and insights into agronomic trait innovations of Sesamum species.</title>
        <authorList>
            <person name="Miao H."/>
            <person name="Wang L."/>
            <person name="Qu L."/>
            <person name="Liu H."/>
            <person name="Sun Y."/>
            <person name="Le M."/>
            <person name="Wang Q."/>
            <person name="Wei S."/>
            <person name="Zheng Y."/>
            <person name="Lin W."/>
            <person name="Duan Y."/>
            <person name="Cao H."/>
            <person name="Xiong S."/>
            <person name="Wang X."/>
            <person name="Wei L."/>
            <person name="Li C."/>
            <person name="Ma Q."/>
            <person name="Ju M."/>
            <person name="Zhao R."/>
            <person name="Li G."/>
            <person name="Mu C."/>
            <person name="Tian Q."/>
            <person name="Mei H."/>
            <person name="Zhang T."/>
            <person name="Gao T."/>
            <person name="Zhang H."/>
        </authorList>
    </citation>
    <scope>NUCLEOTIDE SEQUENCE</scope>
    <source>
        <strain evidence="1">G02</strain>
    </source>
</reference>